<dbReference type="InterPro" id="IPR004193">
    <property type="entry name" value="Glyco_hydro_13_N"/>
</dbReference>
<organism evidence="3 6">
    <name type="scientific">Adineta ricciae</name>
    <name type="common">Rotifer</name>
    <dbReference type="NCBI Taxonomy" id="249248"/>
    <lineage>
        <taxon>Eukaryota</taxon>
        <taxon>Metazoa</taxon>
        <taxon>Spiralia</taxon>
        <taxon>Gnathifera</taxon>
        <taxon>Rotifera</taxon>
        <taxon>Eurotatoria</taxon>
        <taxon>Bdelloidea</taxon>
        <taxon>Adinetida</taxon>
        <taxon>Adinetidae</taxon>
        <taxon>Adineta</taxon>
    </lineage>
</organism>
<keyword evidence="5" id="KW-1185">Reference proteome</keyword>
<name>A0A813YZD6_ADIRI</name>
<dbReference type="Gene3D" id="3.20.20.80">
    <property type="entry name" value="Glycosidases"/>
    <property type="match status" value="1"/>
</dbReference>
<dbReference type="GO" id="GO:0004553">
    <property type="term" value="F:hydrolase activity, hydrolyzing O-glycosyl compounds"/>
    <property type="evidence" value="ECO:0007669"/>
    <property type="project" value="InterPro"/>
</dbReference>
<evidence type="ECO:0000313" key="4">
    <source>
        <dbReference type="EMBL" id="CAF1495832.1"/>
    </source>
</evidence>
<evidence type="ECO:0000313" key="5">
    <source>
        <dbReference type="Proteomes" id="UP000663828"/>
    </source>
</evidence>
<protein>
    <recommendedName>
        <fullName evidence="2">Glycosyl hydrolase family 13 catalytic domain-containing protein</fullName>
    </recommendedName>
</protein>
<dbReference type="Proteomes" id="UP000663828">
    <property type="component" value="Unassembled WGS sequence"/>
</dbReference>
<evidence type="ECO:0000256" key="1">
    <source>
        <dbReference type="ARBA" id="ARBA00008061"/>
    </source>
</evidence>
<dbReference type="AlphaFoldDB" id="A0A813YZD6"/>
<dbReference type="GO" id="GO:0005978">
    <property type="term" value="P:glycogen biosynthetic process"/>
    <property type="evidence" value="ECO:0007669"/>
    <property type="project" value="InterPro"/>
</dbReference>
<evidence type="ECO:0000259" key="2">
    <source>
        <dbReference type="SMART" id="SM00642"/>
    </source>
</evidence>
<gene>
    <name evidence="3" type="ORF">EDS130_LOCUS9338</name>
    <name evidence="4" type="ORF">XAT740_LOCUS39359</name>
</gene>
<comment type="caution">
    <text evidence="3">The sequence shown here is derived from an EMBL/GenBank/DDBJ whole genome shotgun (WGS) entry which is preliminary data.</text>
</comment>
<dbReference type="GO" id="GO:0043169">
    <property type="term" value="F:cation binding"/>
    <property type="evidence" value="ECO:0007669"/>
    <property type="project" value="InterPro"/>
</dbReference>
<dbReference type="OrthoDB" id="1740265at2759"/>
<dbReference type="InterPro" id="IPR006048">
    <property type="entry name" value="A-amylase/branching_C"/>
</dbReference>
<comment type="similarity">
    <text evidence="1">Belongs to the glycosyl hydrolase 13 family.</text>
</comment>
<dbReference type="InterPro" id="IPR006047">
    <property type="entry name" value="GH13_cat_dom"/>
</dbReference>
<dbReference type="InterPro" id="IPR017853">
    <property type="entry name" value="GH"/>
</dbReference>
<dbReference type="InterPro" id="IPR037439">
    <property type="entry name" value="Branching_enzy"/>
</dbReference>
<dbReference type="InterPro" id="IPR013780">
    <property type="entry name" value="Glyco_hydro_b"/>
</dbReference>
<feature type="domain" description="Glycosyl hydrolase family 13 catalytic" evidence="2">
    <location>
        <begin position="113"/>
        <end position="434"/>
    </location>
</feature>
<dbReference type="PANTHER" id="PTHR43002">
    <property type="entry name" value="GLYCOGEN DEBRANCHING ENZYME"/>
    <property type="match status" value="1"/>
</dbReference>
<dbReference type="SUPFAM" id="SSF81296">
    <property type="entry name" value="E set domains"/>
    <property type="match status" value="1"/>
</dbReference>
<evidence type="ECO:0000313" key="6">
    <source>
        <dbReference type="Proteomes" id="UP000663852"/>
    </source>
</evidence>
<evidence type="ECO:0000313" key="3">
    <source>
        <dbReference type="EMBL" id="CAF0892073.1"/>
    </source>
</evidence>
<dbReference type="SUPFAM" id="SSF51011">
    <property type="entry name" value="Glycosyl hydrolase domain"/>
    <property type="match status" value="1"/>
</dbReference>
<sequence length="537" mass="62589">MSSIEFTLFAPTIAEAKLIGSFSEWNDISMNFDQGTFRCSKELADGTYEYKFRIRRQNEENWIDVIDPYVTKYDPTRKTGVLTIKNGRKILDEYVWKHDDVKLPENKDLVIYEMYIADFAANGQFSGVIEKLDYLSDLGINAIELMPVQESMDLNHDWGYSTRHFLALKASYGPSEEFKRLIDECHQRKIRVIFDAVFNHTSTDCPLEIIDHNYWYYQGRHHPEDSFYWGPELNYEYYDEQQKLKPACKFVTDVVRFWISEYHLDGIRFDAAKQMDNYDILRELDNVARSIRTSQPFYTAAEYVPEAPAILKSNGGPVDACWSASFHGVIANNLVDLSKLELDLLKYVISAADLVNYLSCHDNERFLFVLGKSGNVFDDAAFTRMRLAMIILITSVSVPMITQGDELGEAREWGSEGQNTKEFPMQWDLLNNERNRSLRETCKKLLDLRKQRAEMTEKTANFIYEHYDNRVLVYARSNDLVIVTHFSDGEKNDYDINSFPQNGKWIDWLSNEEYQIENNTLKINLKPFDGKVLLLQK</sequence>
<dbReference type="InterPro" id="IPR013783">
    <property type="entry name" value="Ig-like_fold"/>
</dbReference>
<dbReference type="SMART" id="SM00642">
    <property type="entry name" value="Aamy"/>
    <property type="match status" value="1"/>
</dbReference>
<dbReference type="Gene3D" id="2.60.40.10">
    <property type="entry name" value="Immunoglobulins"/>
    <property type="match status" value="1"/>
</dbReference>
<dbReference type="CDD" id="cd02859">
    <property type="entry name" value="E_set_AMPKbeta_like_N"/>
    <property type="match status" value="1"/>
</dbReference>
<dbReference type="EMBL" id="CAJNOJ010000031">
    <property type="protein sequence ID" value="CAF0892073.1"/>
    <property type="molecule type" value="Genomic_DNA"/>
</dbReference>
<dbReference type="Pfam" id="PF02922">
    <property type="entry name" value="CBM_48"/>
    <property type="match status" value="1"/>
</dbReference>
<dbReference type="EMBL" id="CAJNOR010004352">
    <property type="protein sequence ID" value="CAF1495832.1"/>
    <property type="molecule type" value="Genomic_DNA"/>
</dbReference>
<dbReference type="Pfam" id="PF02806">
    <property type="entry name" value="Alpha-amylase_C"/>
    <property type="match status" value="1"/>
</dbReference>
<dbReference type="InterPro" id="IPR014756">
    <property type="entry name" value="Ig_E-set"/>
</dbReference>
<proteinExistence type="inferred from homology"/>
<dbReference type="GO" id="GO:0003844">
    <property type="term" value="F:1,4-alpha-glucan branching enzyme activity"/>
    <property type="evidence" value="ECO:0007669"/>
    <property type="project" value="InterPro"/>
</dbReference>
<dbReference type="Proteomes" id="UP000663852">
    <property type="component" value="Unassembled WGS sequence"/>
</dbReference>
<dbReference type="Gene3D" id="2.60.40.1180">
    <property type="entry name" value="Golgi alpha-mannosidase II"/>
    <property type="match status" value="1"/>
</dbReference>
<reference evidence="3" key="1">
    <citation type="submission" date="2021-02" db="EMBL/GenBank/DDBJ databases">
        <authorList>
            <person name="Nowell W R."/>
        </authorList>
    </citation>
    <scope>NUCLEOTIDE SEQUENCE</scope>
</reference>
<dbReference type="SUPFAM" id="SSF51445">
    <property type="entry name" value="(Trans)glycosidases"/>
    <property type="match status" value="1"/>
</dbReference>
<dbReference type="PIRSF" id="PIRSF000463">
    <property type="entry name" value="GlgB"/>
    <property type="match status" value="1"/>
</dbReference>
<dbReference type="Pfam" id="PF00128">
    <property type="entry name" value="Alpha-amylase"/>
    <property type="match status" value="1"/>
</dbReference>
<accession>A0A813YZD6</accession>